<dbReference type="EMBL" id="JAIWYP010000001">
    <property type="protein sequence ID" value="KAH3897514.1"/>
    <property type="molecule type" value="Genomic_DNA"/>
</dbReference>
<evidence type="ECO:0000313" key="2">
    <source>
        <dbReference type="Proteomes" id="UP000828390"/>
    </source>
</evidence>
<gene>
    <name evidence="1" type="ORF">DPMN_021702</name>
</gene>
<reference evidence="1" key="2">
    <citation type="submission" date="2020-11" db="EMBL/GenBank/DDBJ databases">
        <authorList>
            <person name="McCartney M.A."/>
            <person name="Auch B."/>
            <person name="Kono T."/>
            <person name="Mallez S."/>
            <person name="Becker A."/>
            <person name="Gohl D.M."/>
            <person name="Silverstein K.A.T."/>
            <person name="Koren S."/>
            <person name="Bechman K.B."/>
            <person name="Herman A."/>
            <person name="Abrahante J.E."/>
            <person name="Garbe J."/>
        </authorList>
    </citation>
    <scope>NUCLEOTIDE SEQUENCE</scope>
    <source>
        <strain evidence="1">Duluth1</strain>
        <tissue evidence="1">Whole animal</tissue>
    </source>
</reference>
<protein>
    <submittedName>
        <fullName evidence="1">Uncharacterized protein</fullName>
    </submittedName>
</protein>
<keyword evidence="2" id="KW-1185">Reference proteome</keyword>
<evidence type="ECO:0000313" key="1">
    <source>
        <dbReference type="EMBL" id="KAH3897514.1"/>
    </source>
</evidence>
<comment type="caution">
    <text evidence="1">The sequence shown here is derived from an EMBL/GenBank/DDBJ whole genome shotgun (WGS) entry which is preliminary data.</text>
</comment>
<accession>A0A9D4NPE5</accession>
<sequence>MSQLVRNSPQLDIRDKCLLSMSVLARHFLQLEMHDYAESGLLQHVDVRAGPTFDLTRNAEYQAGENVERPLTSKLDTRQLNIRDECRVSMSELARHSLLLDIRDFYSRNSGQVSYVDIFSSSIFGIVPIIAVKAGSTFARARYSGQVLNVKFRAGSTFAPALFSGLLPNFDVTAGLTFAQARYTGLLPNVDVRAGKTFVPSTFAQTQYSGVVPNVDVMAVLTLAPA</sequence>
<organism evidence="1 2">
    <name type="scientific">Dreissena polymorpha</name>
    <name type="common">Zebra mussel</name>
    <name type="synonym">Mytilus polymorpha</name>
    <dbReference type="NCBI Taxonomy" id="45954"/>
    <lineage>
        <taxon>Eukaryota</taxon>
        <taxon>Metazoa</taxon>
        <taxon>Spiralia</taxon>
        <taxon>Lophotrochozoa</taxon>
        <taxon>Mollusca</taxon>
        <taxon>Bivalvia</taxon>
        <taxon>Autobranchia</taxon>
        <taxon>Heteroconchia</taxon>
        <taxon>Euheterodonta</taxon>
        <taxon>Imparidentia</taxon>
        <taxon>Neoheterodontei</taxon>
        <taxon>Myida</taxon>
        <taxon>Dreissenoidea</taxon>
        <taxon>Dreissenidae</taxon>
        <taxon>Dreissena</taxon>
    </lineage>
</organism>
<name>A0A9D4NPE5_DREPO</name>
<dbReference type="AlphaFoldDB" id="A0A9D4NPE5"/>
<dbReference type="Proteomes" id="UP000828390">
    <property type="component" value="Unassembled WGS sequence"/>
</dbReference>
<reference evidence="1" key="1">
    <citation type="journal article" date="2019" name="bioRxiv">
        <title>The Genome of the Zebra Mussel, Dreissena polymorpha: A Resource for Invasive Species Research.</title>
        <authorList>
            <person name="McCartney M.A."/>
            <person name="Auch B."/>
            <person name="Kono T."/>
            <person name="Mallez S."/>
            <person name="Zhang Y."/>
            <person name="Obille A."/>
            <person name="Becker A."/>
            <person name="Abrahante J.E."/>
            <person name="Garbe J."/>
            <person name="Badalamenti J.P."/>
            <person name="Herman A."/>
            <person name="Mangelson H."/>
            <person name="Liachko I."/>
            <person name="Sullivan S."/>
            <person name="Sone E.D."/>
            <person name="Koren S."/>
            <person name="Silverstein K.A.T."/>
            <person name="Beckman K.B."/>
            <person name="Gohl D.M."/>
        </authorList>
    </citation>
    <scope>NUCLEOTIDE SEQUENCE</scope>
    <source>
        <strain evidence="1">Duluth1</strain>
        <tissue evidence="1">Whole animal</tissue>
    </source>
</reference>
<proteinExistence type="predicted"/>